<organism evidence="2 3">
    <name type="scientific">Heliophilum fasciatum</name>
    <dbReference type="NCBI Taxonomy" id="35700"/>
    <lineage>
        <taxon>Bacteria</taxon>
        <taxon>Bacillati</taxon>
        <taxon>Bacillota</taxon>
        <taxon>Clostridia</taxon>
        <taxon>Eubacteriales</taxon>
        <taxon>Heliobacteriaceae</taxon>
        <taxon>Heliophilum</taxon>
    </lineage>
</organism>
<keyword evidence="3" id="KW-1185">Reference proteome</keyword>
<evidence type="ECO:0000313" key="2">
    <source>
        <dbReference type="EMBL" id="TCP62035.1"/>
    </source>
</evidence>
<name>A0A4R2RSA8_9FIRM</name>
<dbReference type="OrthoDB" id="9554183at2"/>
<dbReference type="Gene3D" id="2.40.10.390">
    <property type="match status" value="1"/>
</dbReference>
<dbReference type="Proteomes" id="UP000294813">
    <property type="component" value="Unassembled WGS sequence"/>
</dbReference>
<proteinExistence type="predicted"/>
<dbReference type="Pfam" id="PF17295">
    <property type="entry name" value="DUF5348"/>
    <property type="match status" value="1"/>
</dbReference>
<reference evidence="2 3" key="1">
    <citation type="submission" date="2019-03" db="EMBL/GenBank/DDBJ databases">
        <title>Genomic Encyclopedia of Type Strains, Phase IV (KMG-IV): sequencing the most valuable type-strain genomes for metagenomic binning, comparative biology and taxonomic classification.</title>
        <authorList>
            <person name="Goeker M."/>
        </authorList>
    </citation>
    <scope>NUCLEOTIDE SEQUENCE [LARGE SCALE GENOMIC DNA]</scope>
    <source>
        <strain evidence="2 3">DSM 11170</strain>
    </source>
</reference>
<feature type="domain" description="DUF5348" evidence="1">
    <location>
        <begin position="6"/>
        <end position="74"/>
    </location>
</feature>
<evidence type="ECO:0000313" key="3">
    <source>
        <dbReference type="Proteomes" id="UP000294813"/>
    </source>
</evidence>
<dbReference type="RefSeq" id="WP_131920078.1">
    <property type="nucleotide sequence ID" value="NZ_JAOQNU010000024.1"/>
</dbReference>
<dbReference type="EMBL" id="SLXT01000024">
    <property type="protein sequence ID" value="TCP62035.1"/>
    <property type="molecule type" value="Genomic_DNA"/>
</dbReference>
<accession>A0A4R2RSA8</accession>
<comment type="caution">
    <text evidence="2">The sequence shown here is derived from an EMBL/GenBank/DDBJ whole genome shotgun (WGS) entry which is preliminary data.</text>
</comment>
<dbReference type="AlphaFoldDB" id="A0A4R2RSA8"/>
<dbReference type="InterPro" id="IPR035255">
    <property type="entry name" value="DUF5348"/>
</dbReference>
<gene>
    <name evidence="2" type="ORF">EDD73_1248</name>
</gene>
<sequence length="74" mass="9066">MSHTVEMSFDREQDRWVVPIGNWNYGLHCGEYFQLHLGRHSWPCRLELDTQWYVVVHNEVRFNLRTNDKYRVTV</sequence>
<evidence type="ECO:0000259" key="1">
    <source>
        <dbReference type="Pfam" id="PF17295"/>
    </source>
</evidence>
<protein>
    <recommendedName>
        <fullName evidence="1">DUF5348 domain-containing protein</fullName>
    </recommendedName>
</protein>